<name>A0A514K326_9VIRU</name>
<proteinExistence type="predicted"/>
<sequence>MSAHICRSCNIVFDCGYGAHCSSEFELIDCPTCLKKYQNGLLCYYGDKLKTRALITRETLNEYTSDLAEIEHHKTCEFSCCGEHNDFSDFNKCPDCNMTPEQQEDHNDQVWQLIDQFEFNLLSTRFEVKEN</sequence>
<reference evidence="1" key="1">
    <citation type="submission" date="2019-02" db="EMBL/GenBank/DDBJ databases">
        <title>Spindle-shaped viruses infect a marine ammonia-oxidizing thaumarchaeon.</title>
        <authorList>
            <person name="Kim J.-G."/>
            <person name="Kim S.-J."/>
            <person name="Rhee S.-K."/>
        </authorList>
    </citation>
    <scope>NUCLEOTIDE SEQUENCE [LARGE SCALE GENOMIC DNA]</scope>
    <source>
        <strain evidence="1">NSV2</strain>
    </source>
</reference>
<protein>
    <submittedName>
        <fullName evidence="1">Uncharacterized protein</fullName>
    </submittedName>
</protein>
<dbReference type="EMBL" id="MK570055">
    <property type="protein sequence ID" value="QDI74033.1"/>
    <property type="molecule type" value="Genomic_DNA"/>
</dbReference>
<dbReference type="KEGG" id="vg:80402653"/>
<organism evidence="1">
    <name type="scientific">Nitrosopumilus spindle-shaped virus 1</name>
    <dbReference type="NCBI Taxonomy" id="2848002"/>
    <lineage>
        <taxon>Viruses</taxon>
        <taxon>Viruses incertae sedis</taxon>
        <taxon>Thaspiviridae</taxon>
        <taxon>Nitmarvirus</taxon>
        <taxon>Nitmarvirus maris</taxon>
        <taxon>Nitmarvirus NSV1</taxon>
    </lineage>
</organism>
<accession>A0A514K326</accession>
<evidence type="ECO:0000313" key="1">
    <source>
        <dbReference type="EMBL" id="QDI74033.1"/>
    </source>
</evidence>